<gene>
    <name evidence="1" type="ORF">CS022_02085</name>
</gene>
<organism evidence="1 2">
    <name type="scientific">Veronia nyctiphanis</name>
    <dbReference type="NCBI Taxonomy" id="1278244"/>
    <lineage>
        <taxon>Bacteria</taxon>
        <taxon>Pseudomonadati</taxon>
        <taxon>Pseudomonadota</taxon>
        <taxon>Gammaproteobacteria</taxon>
        <taxon>Vibrionales</taxon>
        <taxon>Vibrionaceae</taxon>
        <taxon>Veronia</taxon>
    </lineage>
</organism>
<keyword evidence="2" id="KW-1185">Reference proteome</keyword>
<sequence>MDEKIWCYRVAEGNTLLSNVELSKICESQEFCTNKYFFISIASSVIQQWSLGFERYWERIRLRIQKDIEMVNMDINIPGNLLDYILFCSFQIINQETTISTQFLE</sequence>
<protein>
    <submittedName>
        <fullName evidence="1">Uncharacterized protein</fullName>
    </submittedName>
</protein>
<evidence type="ECO:0000313" key="1">
    <source>
        <dbReference type="EMBL" id="RXJ74419.1"/>
    </source>
</evidence>
<name>A0A4Q0YYW2_9GAMM</name>
<evidence type="ECO:0000313" key="2">
    <source>
        <dbReference type="Proteomes" id="UP000290287"/>
    </source>
</evidence>
<dbReference type="AlphaFoldDB" id="A0A4Q0YYW2"/>
<reference evidence="1 2" key="1">
    <citation type="submission" date="2017-10" db="EMBL/GenBank/DDBJ databases">
        <title>Nyctiphanis sp. nov., isolated from the stomach of the euphausiid Nyctiphanes simplex (Hansen, 1911) in the Gulf of California.</title>
        <authorList>
            <person name="Gomez-Gil B."/>
            <person name="Aguilar-Mendez M."/>
            <person name="Lopez-Cortes A."/>
            <person name="Gomez-Gutierrez J."/>
            <person name="Roque A."/>
            <person name="Lang E."/>
            <person name="Gonzalez-Castillo A."/>
        </authorList>
    </citation>
    <scope>NUCLEOTIDE SEQUENCE [LARGE SCALE GENOMIC DNA]</scope>
    <source>
        <strain evidence="1 2">CAIM 600</strain>
    </source>
</reference>
<dbReference type="EMBL" id="PEIB01000002">
    <property type="protein sequence ID" value="RXJ74419.1"/>
    <property type="molecule type" value="Genomic_DNA"/>
</dbReference>
<comment type="caution">
    <text evidence="1">The sequence shown here is derived from an EMBL/GenBank/DDBJ whole genome shotgun (WGS) entry which is preliminary data.</text>
</comment>
<proteinExistence type="predicted"/>
<accession>A0A4Q0YYW2</accession>
<dbReference type="RefSeq" id="WP_129120887.1">
    <property type="nucleotide sequence ID" value="NZ_PEIB01000002.1"/>
</dbReference>
<dbReference type="Proteomes" id="UP000290287">
    <property type="component" value="Unassembled WGS sequence"/>
</dbReference>